<dbReference type="PANTHER" id="PTHR24221">
    <property type="entry name" value="ATP-BINDING CASSETTE SUB-FAMILY B"/>
    <property type="match status" value="1"/>
</dbReference>
<dbReference type="InterPro" id="IPR027417">
    <property type="entry name" value="P-loop_NTPase"/>
</dbReference>
<comment type="subcellular location">
    <subcellularLocation>
        <location evidence="1">Cell membrane</location>
        <topology evidence="1">Multi-pass membrane protein</topology>
    </subcellularLocation>
</comment>
<protein>
    <submittedName>
        <fullName evidence="10">Thiol reductant ABC exporter subunit CydC</fullName>
    </submittedName>
</protein>
<keyword evidence="6 7" id="KW-0472">Membrane</keyword>
<dbReference type="InterPro" id="IPR011527">
    <property type="entry name" value="ABC1_TM_dom"/>
</dbReference>
<keyword evidence="2 7" id="KW-0812">Transmembrane</keyword>
<dbReference type="PROSITE" id="PS50893">
    <property type="entry name" value="ABC_TRANSPORTER_2"/>
    <property type="match status" value="1"/>
</dbReference>
<name>A0ABY5C5R9_9LACO</name>
<dbReference type="Proteomes" id="UP001057532">
    <property type="component" value="Chromosome"/>
</dbReference>
<sequence length="582" mass="65359">MSTKWQQDQWVRPNLKQYQKLLALVFFLGVLTILCGVGLMFVAGYLISKTATHPYNILLVYVPVLLTRAFGIGRPVFKYLERINSHNWVLKVTSSLRQHLYVTLESSALFLRERFQSGKLLGFLDDDIDHLENFYLRTIFPMVVAYLTGILILLGLSIVSWPYALIMFGLFSVILLVIPYFSQAIQGATRVRQRARVQDSYQRLLDATMGISDWMISGRETEFLDQVQKQDQPVARLKHTADRFDWNRDLLVKGLFGLMIVVTIGWADLTLTGHQATANYAAAFTLGIFPLMDAFSMVPQAAEEGPMYEESLQRLNDLSRQVPTSSAVAQKLPQPTDFHKLQFADVSFRYNPSEAAIIQHVSFTVPAGQSLAIIGPSGVGKTTLLELLTGSLVPTQGQVWFNQTPARDLQPVADQWFSVLDQQPFLFNTTMMNNVRIGNEHATDADVKKAIQAVGLADLVATLPNGLETVVSENGTRLSGGQRQRLALARILLQDNPVVVLDEPTVGLDPITEHQLMTTINRVLAGKTMIWVTHHLQGLAHVNQIIFLEHGTLQMQGKPAELYQHNARYRNLYRMDRGDPTL</sequence>
<keyword evidence="4" id="KW-0067">ATP-binding</keyword>
<dbReference type="InterPro" id="IPR003593">
    <property type="entry name" value="AAA+_ATPase"/>
</dbReference>
<dbReference type="RefSeq" id="WP_252779976.1">
    <property type="nucleotide sequence ID" value="NZ_CP097478.1"/>
</dbReference>
<dbReference type="InterPro" id="IPR039421">
    <property type="entry name" value="Type_1_exporter"/>
</dbReference>
<dbReference type="Gene3D" id="3.40.50.300">
    <property type="entry name" value="P-loop containing nucleotide triphosphate hydrolases"/>
    <property type="match status" value="1"/>
</dbReference>
<keyword evidence="3" id="KW-0547">Nucleotide-binding</keyword>
<feature type="transmembrane region" description="Helical" evidence="7">
    <location>
        <begin position="53"/>
        <end position="72"/>
    </location>
</feature>
<evidence type="ECO:0000256" key="7">
    <source>
        <dbReference type="SAM" id="Phobius"/>
    </source>
</evidence>
<dbReference type="PANTHER" id="PTHR24221:SF653">
    <property type="entry name" value="TRANSPORT ATP-BINDING PROTEIN CYDC"/>
    <property type="match status" value="1"/>
</dbReference>
<organism evidence="10 11">
    <name type="scientific">Fructilactobacillus ixorae</name>
    <dbReference type="NCBI Taxonomy" id="1750535"/>
    <lineage>
        <taxon>Bacteria</taxon>
        <taxon>Bacillati</taxon>
        <taxon>Bacillota</taxon>
        <taxon>Bacilli</taxon>
        <taxon>Lactobacillales</taxon>
        <taxon>Lactobacillaceae</taxon>
        <taxon>Fructilactobacillus</taxon>
    </lineage>
</organism>
<feature type="domain" description="ABC transporter" evidence="8">
    <location>
        <begin position="341"/>
        <end position="575"/>
    </location>
</feature>
<evidence type="ECO:0000256" key="2">
    <source>
        <dbReference type="ARBA" id="ARBA00022692"/>
    </source>
</evidence>
<dbReference type="InterPro" id="IPR017871">
    <property type="entry name" value="ABC_transporter-like_CS"/>
</dbReference>
<evidence type="ECO:0000259" key="8">
    <source>
        <dbReference type="PROSITE" id="PS50893"/>
    </source>
</evidence>
<dbReference type="PROSITE" id="PS50929">
    <property type="entry name" value="ABC_TM1F"/>
    <property type="match status" value="1"/>
</dbReference>
<dbReference type="InterPro" id="IPR003439">
    <property type="entry name" value="ABC_transporter-like_ATP-bd"/>
</dbReference>
<dbReference type="EMBL" id="CP097478">
    <property type="protein sequence ID" value="USS93178.1"/>
    <property type="molecule type" value="Genomic_DNA"/>
</dbReference>
<dbReference type="Pfam" id="PF00005">
    <property type="entry name" value="ABC_tran"/>
    <property type="match status" value="1"/>
</dbReference>
<feature type="domain" description="ABC transmembrane type-1" evidence="9">
    <location>
        <begin position="23"/>
        <end position="307"/>
    </location>
</feature>
<feature type="transmembrane region" description="Helical" evidence="7">
    <location>
        <begin position="134"/>
        <end position="155"/>
    </location>
</feature>
<evidence type="ECO:0000259" key="9">
    <source>
        <dbReference type="PROSITE" id="PS50929"/>
    </source>
</evidence>
<evidence type="ECO:0000256" key="5">
    <source>
        <dbReference type="ARBA" id="ARBA00022989"/>
    </source>
</evidence>
<evidence type="ECO:0000313" key="10">
    <source>
        <dbReference type="EMBL" id="USS93178.1"/>
    </source>
</evidence>
<dbReference type="PROSITE" id="PS00211">
    <property type="entry name" value="ABC_TRANSPORTER_1"/>
    <property type="match status" value="1"/>
</dbReference>
<dbReference type="NCBIfam" id="TIGR02868">
    <property type="entry name" value="CydC"/>
    <property type="match status" value="1"/>
</dbReference>
<dbReference type="Gene3D" id="1.20.1560.10">
    <property type="entry name" value="ABC transporter type 1, transmembrane domain"/>
    <property type="match status" value="1"/>
</dbReference>
<reference evidence="10" key="1">
    <citation type="submission" date="2022-05" db="EMBL/GenBank/DDBJ databases">
        <authorList>
            <person name="Oliphant S.A."/>
            <person name="Watson-Haigh N.S."/>
            <person name="Sumby K.M."/>
            <person name="Gardner J.M."/>
            <person name="Jiranek V."/>
        </authorList>
    </citation>
    <scope>NUCLEOTIDE SEQUENCE</scope>
    <source>
        <strain evidence="10">Ru20-1</strain>
    </source>
</reference>
<evidence type="ECO:0000256" key="1">
    <source>
        <dbReference type="ARBA" id="ARBA00004651"/>
    </source>
</evidence>
<evidence type="ECO:0000256" key="3">
    <source>
        <dbReference type="ARBA" id="ARBA00022741"/>
    </source>
</evidence>
<feature type="transmembrane region" description="Helical" evidence="7">
    <location>
        <begin position="250"/>
        <end position="267"/>
    </location>
</feature>
<dbReference type="SUPFAM" id="SSF52540">
    <property type="entry name" value="P-loop containing nucleoside triphosphate hydrolases"/>
    <property type="match status" value="1"/>
</dbReference>
<dbReference type="InterPro" id="IPR014223">
    <property type="entry name" value="ABC_CydC/D"/>
</dbReference>
<evidence type="ECO:0000313" key="11">
    <source>
        <dbReference type="Proteomes" id="UP001057532"/>
    </source>
</evidence>
<evidence type="ECO:0000256" key="6">
    <source>
        <dbReference type="ARBA" id="ARBA00023136"/>
    </source>
</evidence>
<keyword evidence="11" id="KW-1185">Reference proteome</keyword>
<feature type="transmembrane region" description="Helical" evidence="7">
    <location>
        <begin position="21"/>
        <end position="47"/>
    </location>
</feature>
<keyword evidence="5 7" id="KW-1133">Transmembrane helix</keyword>
<dbReference type="InterPro" id="IPR036640">
    <property type="entry name" value="ABC1_TM_sf"/>
</dbReference>
<evidence type="ECO:0000256" key="4">
    <source>
        <dbReference type="ARBA" id="ARBA00022840"/>
    </source>
</evidence>
<gene>
    <name evidence="10" type="primary">cydC</name>
    <name evidence="10" type="ORF">M8332_06170</name>
</gene>
<dbReference type="SMART" id="SM00382">
    <property type="entry name" value="AAA"/>
    <property type="match status" value="1"/>
</dbReference>
<proteinExistence type="predicted"/>
<feature type="transmembrane region" description="Helical" evidence="7">
    <location>
        <begin position="161"/>
        <end position="182"/>
    </location>
</feature>
<accession>A0ABY5C5R9</accession>
<dbReference type="SUPFAM" id="SSF90123">
    <property type="entry name" value="ABC transporter transmembrane region"/>
    <property type="match status" value="1"/>
</dbReference>